<dbReference type="Gene3D" id="2.60.40.10">
    <property type="entry name" value="Immunoglobulins"/>
    <property type="match status" value="1"/>
</dbReference>
<dbReference type="WBParaSite" id="NBR_0001964201-mRNA-1">
    <property type="protein sequence ID" value="NBR_0001964201-mRNA-1"/>
    <property type="gene ID" value="NBR_0001964201"/>
</dbReference>
<dbReference type="AlphaFoldDB" id="A0A0N4YQX0"/>
<dbReference type="InterPro" id="IPR013783">
    <property type="entry name" value="Ig-like_fold"/>
</dbReference>
<dbReference type="PANTHER" id="PTHR43651">
    <property type="entry name" value="1,4-ALPHA-GLUCAN-BRANCHING ENZYME"/>
    <property type="match status" value="1"/>
</dbReference>
<sequence>MTRPPELDNLLKVDGYLYDFQTEICRRYGVFSEYKKRIEECGGIDRFTQGYKEYGLLVQPDNSVVCHEWAPGADQLALVGDFSKFIYLHLVTQDRSHTCGEIYHLC</sequence>
<dbReference type="STRING" id="27835.A0A0N4YQX0"/>
<accession>A0A0N4YQX0</accession>
<proteinExistence type="predicted"/>
<dbReference type="OMA" id="VVCHEWA"/>
<reference evidence="3" key="1">
    <citation type="submission" date="2017-02" db="UniProtKB">
        <authorList>
            <consortium name="WormBaseParasite"/>
        </authorList>
    </citation>
    <scope>IDENTIFICATION</scope>
</reference>
<dbReference type="GO" id="GO:0003844">
    <property type="term" value="F:1,4-alpha-glucan branching enzyme activity"/>
    <property type="evidence" value="ECO:0007669"/>
    <property type="project" value="TreeGrafter"/>
</dbReference>
<dbReference type="PANTHER" id="PTHR43651:SF3">
    <property type="entry name" value="1,4-ALPHA-GLUCAN-BRANCHING ENZYME"/>
    <property type="match status" value="1"/>
</dbReference>
<dbReference type="EMBL" id="UYSL01024349">
    <property type="protein sequence ID" value="VDL83379.1"/>
    <property type="molecule type" value="Genomic_DNA"/>
</dbReference>
<organism evidence="3">
    <name type="scientific">Nippostrongylus brasiliensis</name>
    <name type="common">Rat hookworm</name>
    <dbReference type="NCBI Taxonomy" id="27835"/>
    <lineage>
        <taxon>Eukaryota</taxon>
        <taxon>Metazoa</taxon>
        <taxon>Ecdysozoa</taxon>
        <taxon>Nematoda</taxon>
        <taxon>Chromadorea</taxon>
        <taxon>Rhabditida</taxon>
        <taxon>Rhabditina</taxon>
        <taxon>Rhabditomorpha</taxon>
        <taxon>Strongyloidea</taxon>
        <taxon>Heligmosomidae</taxon>
        <taxon>Nippostrongylus</taxon>
    </lineage>
</organism>
<evidence type="ECO:0000313" key="1">
    <source>
        <dbReference type="EMBL" id="VDL83379.1"/>
    </source>
</evidence>
<keyword evidence="2" id="KW-1185">Reference proteome</keyword>
<name>A0A0N4YQX0_NIPBR</name>
<gene>
    <name evidence="1" type="ORF">NBR_LOCUS19643</name>
</gene>
<dbReference type="GO" id="GO:0005978">
    <property type="term" value="P:glycogen biosynthetic process"/>
    <property type="evidence" value="ECO:0007669"/>
    <property type="project" value="TreeGrafter"/>
</dbReference>
<protein>
    <submittedName>
        <fullName evidence="3">Galactinol--sucrose galactosyltransferase</fullName>
    </submittedName>
</protein>
<dbReference type="GO" id="GO:0005737">
    <property type="term" value="C:cytoplasm"/>
    <property type="evidence" value="ECO:0007669"/>
    <property type="project" value="TreeGrafter"/>
</dbReference>
<evidence type="ECO:0000313" key="3">
    <source>
        <dbReference type="WBParaSite" id="NBR_0001964201-mRNA-1"/>
    </source>
</evidence>
<dbReference type="Gene3D" id="3.20.20.80">
    <property type="entry name" value="Glycosidases"/>
    <property type="match status" value="1"/>
</dbReference>
<dbReference type="Proteomes" id="UP000271162">
    <property type="component" value="Unassembled WGS sequence"/>
</dbReference>
<reference evidence="1 2" key="2">
    <citation type="submission" date="2018-11" db="EMBL/GenBank/DDBJ databases">
        <authorList>
            <consortium name="Pathogen Informatics"/>
        </authorList>
    </citation>
    <scope>NUCLEOTIDE SEQUENCE [LARGE SCALE GENOMIC DNA]</scope>
</reference>
<evidence type="ECO:0000313" key="2">
    <source>
        <dbReference type="Proteomes" id="UP000271162"/>
    </source>
</evidence>